<keyword evidence="5 7" id="KW-0472">Membrane</keyword>
<dbReference type="Pfam" id="PF07690">
    <property type="entry name" value="MFS_1"/>
    <property type="match status" value="1"/>
</dbReference>
<dbReference type="FunFam" id="1.20.1250.20:FF:000106">
    <property type="entry name" value="MFS transporter, putative"/>
    <property type="match status" value="1"/>
</dbReference>
<dbReference type="InterPro" id="IPR011701">
    <property type="entry name" value="MFS"/>
</dbReference>
<dbReference type="PANTHER" id="PTHR43791:SF65">
    <property type="entry name" value="MAJOR FACILITATOR SUPERFAMILY (MFS) PROFILE DOMAIN-CONTAINING PROTEIN-RELATED"/>
    <property type="match status" value="1"/>
</dbReference>
<dbReference type="AlphaFoldDB" id="A0A2V1DES5"/>
<dbReference type="OrthoDB" id="1935484at2759"/>
<feature type="transmembrane region" description="Helical" evidence="7">
    <location>
        <begin position="277"/>
        <end position="296"/>
    </location>
</feature>
<keyword evidence="4 7" id="KW-1133">Transmembrane helix</keyword>
<keyword evidence="9" id="KW-1185">Reference proteome</keyword>
<dbReference type="SUPFAM" id="SSF103473">
    <property type="entry name" value="MFS general substrate transporter"/>
    <property type="match status" value="1"/>
</dbReference>
<gene>
    <name evidence="8" type="ORF">DM02DRAFT_687401</name>
</gene>
<evidence type="ECO:0000313" key="9">
    <source>
        <dbReference type="Proteomes" id="UP000244855"/>
    </source>
</evidence>
<dbReference type="Proteomes" id="UP000244855">
    <property type="component" value="Unassembled WGS sequence"/>
</dbReference>
<feature type="transmembrane region" description="Helical" evidence="7">
    <location>
        <begin position="425"/>
        <end position="445"/>
    </location>
</feature>
<feature type="transmembrane region" description="Helical" evidence="7">
    <location>
        <begin position="556"/>
        <end position="574"/>
    </location>
</feature>
<feature type="region of interest" description="Disordered" evidence="6">
    <location>
        <begin position="1"/>
        <end position="51"/>
    </location>
</feature>
<organism evidence="8 9">
    <name type="scientific">Periconia macrospinosa</name>
    <dbReference type="NCBI Taxonomy" id="97972"/>
    <lineage>
        <taxon>Eukaryota</taxon>
        <taxon>Fungi</taxon>
        <taxon>Dikarya</taxon>
        <taxon>Ascomycota</taxon>
        <taxon>Pezizomycotina</taxon>
        <taxon>Dothideomycetes</taxon>
        <taxon>Pleosporomycetidae</taxon>
        <taxon>Pleosporales</taxon>
        <taxon>Massarineae</taxon>
        <taxon>Periconiaceae</taxon>
        <taxon>Periconia</taxon>
    </lineage>
</organism>
<dbReference type="InterPro" id="IPR036259">
    <property type="entry name" value="MFS_trans_sf"/>
</dbReference>
<keyword evidence="2" id="KW-0813">Transport</keyword>
<evidence type="ECO:0000256" key="5">
    <source>
        <dbReference type="ARBA" id="ARBA00023136"/>
    </source>
</evidence>
<dbReference type="PANTHER" id="PTHR43791">
    <property type="entry name" value="PERMEASE-RELATED"/>
    <property type="match status" value="1"/>
</dbReference>
<feature type="transmembrane region" description="Helical" evidence="7">
    <location>
        <begin position="308"/>
        <end position="327"/>
    </location>
</feature>
<dbReference type="Gene3D" id="1.20.1250.20">
    <property type="entry name" value="MFS general substrate transporter like domains"/>
    <property type="match status" value="1"/>
</dbReference>
<protein>
    <submittedName>
        <fullName evidence="8">MFS general substrate transporter</fullName>
    </submittedName>
</protein>
<feature type="transmembrane region" description="Helical" evidence="7">
    <location>
        <begin position="452"/>
        <end position="472"/>
    </location>
</feature>
<name>A0A2V1DES5_9PLEO</name>
<evidence type="ECO:0000256" key="7">
    <source>
        <dbReference type="SAM" id="Phobius"/>
    </source>
</evidence>
<evidence type="ECO:0000256" key="4">
    <source>
        <dbReference type="ARBA" id="ARBA00022989"/>
    </source>
</evidence>
<keyword evidence="3 7" id="KW-0812">Transmembrane</keyword>
<dbReference type="GO" id="GO:0022857">
    <property type="term" value="F:transmembrane transporter activity"/>
    <property type="evidence" value="ECO:0007669"/>
    <property type="project" value="InterPro"/>
</dbReference>
<sequence>MAGDIENLAGTAAPDPNRDAVISGSNTPRNKDESSSGANTPPDKSEKEMTAQEIEALKTRAILENEARNEQLTKQKGPTIPAASFWMRKEGNEFFDQVATQPSVFDDPMLAPHFQPHPKYENLHRFDPTERWTWGEEMKVTNRIDLKITIWACIAFFGLDLGRGNLSQANSADFLEDLGMGTNDYNTGVTIFQISFLLAEIPSQMISKKIGPDRWIPFISCSWAIVCGAQFFLSGRASFFATRALIGMLQGGFIPDVVLYLTYFFKSTELPFRLSLFWAVRRITDIVAPILAFGILRMDGIQGREGWRWMFLIEGFIMLSIGTWSWFMMVPSPTQTKAWHRPKGWFTEREEKILVNRVLRDDPTKGDMHNRQAITLKALWKAFCDFDLWPIYLFALIWEMPAGPPDQYLTITLRRLGFDTFQTNLLTIPAQAGAAVTIVIMTWMSEHFDQRAIFGAFTQIWMLPCVVALLTMPAGAFTGDGGGNVWSVFAVTTVLLSFPSPHAIHVSWASRNSHSVRTRAISTALYNMIVQLSRVIHANIYREEDEPIYRNGNRALVGICIANICIYAGGRFYYMWRNKSKARKWGAMTREEQSHYLATTSQTGSKRLDTRFKY</sequence>
<feature type="transmembrane region" description="Helical" evidence="7">
    <location>
        <begin position="245"/>
        <end position="265"/>
    </location>
</feature>
<feature type="transmembrane region" description="Helical" evidence="7">
    <location>
        <begin position="484"/>
        <end position="504"/>
    </location>
</feature>
<dbReference type="GO" id="GO:0016020">
    <property type="term" value="C:membrane"/>
    <property type="evidence" value="ECO:0007669"/>
    <property type="project" value="UniProtKB-SubCell"/>
</dbReference>
<accession>A0A2V1DES5</accession>
<evidence type="ECO:0000256" key="2">
    <source>
        <dbReference type="ARBA" id="ARBA00022448"/>
    </source>
</evidence>
<evidence type="ECO:0000256" key="1">
    <source>
        <dbReference type="ARBA" id="ARBA00004141"/>
    </source>
</evidence>
<evidence type="ECO:0000313" key="8">
    <source>
        <dbReference type="EMBL" id="PVH96617.1"/>
    </source>
</evidence>
<evidence type="ECO:0000256" key="3">
    <source>
        <dbReference type="ARBA" id="ARBA00022692"/>
    </source>
</evidence>
<evidence type="ECO:0000256" key="6">
    <source>
        <dbReference type="SAM" id="MobiDB-lite"/>
    </source>
</evidence>
<dbReference type="EMBL" id="KZ805459">
    <property type="protein sequence ID" value="PVH96617.1"/>
    <property type="molecule type" value="Genomic_DNA"/>
</dbReference>
<reference evidence="8 9" key="1">
    <citation type="journal article" date="2018" name="Sci. Rep.">
        <title>Comparative genomics provides insights into the lifestyle and reveals functional heterogeneity of dark septate endophytic fungi.</title>
        <authorList>
            <person name="Knapp D.G."/>
            <person name="Nemeth J.B."/>
            <person name="Barry K."/>
            <person name="Hainaut M."/>
            <person name="Henrissat B."/>
            <person name="Johnson J."/>
            <person name="Kuo A."/>
            <person name="Lim J.H.P."/>
            <person name="Lipzen A."/>
            <person name="Nolan M."/>
            <person name="Ohm R.A."/>
            <person name="Tamas L."/>
            <person name="Grigoriev I.V."/>
            <person name="Spatafora J.W."/>
            <person name="Nagy L.G."/>
            <person name="Kovacs G.M."/>
        </authorList>
    </citation>
    <scope>NUCLEOTIDE SEQUENCE [LARGE SCALE GENOMIC DNA]</scope>
    <source>
        <strain evidence="8 9">DSE2036</strain>
    </source>
</reference>
<proteinExistence type="predicted"/>
<comment type="subcellular location">
    <subcellularLocation>
        <location evidence="1">Membrane</location>
        <topology evidence="1">Multi-pass membrane protein</topology>
    </subcellularLocation>
</comment>